<dbReference type="PANTHER" id="PTHR47643">
    <property type="entry name" value="TPR DOMAIN PROTEIN (AFU_ORTHOLOGUE AFUA_5G12710)"/>
    <property type="match status" value="1"/>
</dbReference>
<dbReference type="PANTHER" id="PTHR47643:SF2">
    <property type="entry name" value="TPR DOMAIN PROTEIN (AFU_ORTHOLOGUE AFUA_5G12710)"/>
    <property type="match status" value="1"/>
</dbReference>
<gene>
    <name evidence="2" type="ORF">CBR_g52664</name>
</gene>
<feature type="compositionally biased region" description="Basic and acidic residues" evidence="1">
    <location>
        <begin position="134"/>
        <end position="151"/>
    </location>
</feature>
<evidence type="ECO:0000313" key="2">
    <source>
        <dbReference type="EMBL" id="GBG91630.1"/>
    </source>
</evidence>
<sequence>MESLAPLSGFHELVLEHRHRGRILRARVYLRPYRSLAIQFLLEDDADVNQAVKVAVYNMKLATGQDGPKELQQLFPSGCRLAIKEPYFKRLIDGSVGIHVDNPHEIVFLPKEEKVPKSAFSSSAAAADDTSAMENRRQAGEIREMGNKLYR</sequence>
<evidence type="ECO:0000313" key="3">
    <source>
        <dbReference type="Proteomes" id="UP000265515"/>
    </source>
</evidence>
<name>A0A388MAP8_CHABU</name>
<dbReference type="STRING" id="69332.A0A388MAP8"/>
<dbReference type="Proteomes" id="UP000265515">
    <property type="component" value="Unassembled WGS sequence"/>
</dbReference>
<reference evidence="2 3" key="1">
    <citation type="journal article" date="2018" name="Cell">
        <title>The Chara Genome: Secondary Complexity and Implications for Plant Terrestrialization.</title>
        <authorList>
            <person name="Nishiyama T."/>
            <person name="Sakayama H."/>
            <person name="Vries J.D."/>
            <person name="Buschmann H."/>
            <person name="Saint-Marcoux D."/>
            <person name="Ullrich K.K."/>
            <person name="Haas F.B."/>
            <person name="Vanderstraeten L."/>
            <person name="Becker D."/>
            <person name="Lang D."/>
            <person name="Vosolsobe S."/>
            <person name="Rombauts S."/>
            <person name="Wilhelmsson P.K.I."/>
            <person name="Janitza P."/>
            <person name="Kern R."/>
            <person name="Heyl A."/>
            <person name="Rumpler F."/>
            <person name="Villalobos L.I.A.C."/>
            <person name="Clay J.M."/>
            <person name="Skokan R."/>
            <person name="Toyoda A."/>
            <person name="Suzuki Y."/>
            <person name="Kagoshima H."/>
            <person name="Schijlen E."/>
            <person name="Tajeshwar N."/>
            <person name="Catarino B."/>
            <person name="Hetherington A.J."/>
            <person name="Saltykova A."/>
            <person name="Bonnot C."/>
            <person name="Breuninger H."/>
            <person name="Symeonidi A."/>
            <person name="Radhakrishnan G.V."/>
            <person name="Van Nieuwerburgh F."/>
            <person name="Deforce D."/>
            <person name="Chang C."/>
            <person name="Karol K.G."/>
            <person name="Hedrich R."/>
            <person name="Ulvskov P."/>
            <person name="Glockner G."/>
            <person name="Delwiche C.F."/>
            <person name="Petrasek J."/>
            <person name="Van de Peer Y."/>
            <person name="Friml J."/>
            <person name="Beilby M."/>
            <person name="Dolan L."/>
            <person name="Kohara Y."/>
            <person name="Sugano S."/>
            <person name="Fujiyama A."/>
            <person name="Delaux P.-M."/>
            <person name="Quint M."/>
            <person name="TheiBen G."/>
            <person name="Hagemann M."/>
            <person name="Harholt J."/>
            <person name="Dunand C."/>
            <person name="Zachgo S."/>
            <person name="Langdale J."/>
            <person name="Maumus F."/>
            <person name="Straeten D.V.D."/>
            <person name="Gould S.B."/>
            <person name="Rensing S.A."/>
        </authorList>
    </citation>
    <scope>NUCLEOTIDE SEQUENCE [LARGE SCALE GENOMIC DNA]</scope>
    <source>
        <strain evidence="2 3">S276</strain>
    </source>
</reference>
<dbReference type="EMBL" id="BFEA01000928">
    <property type="protein sequence ID" value="GBG91630.1"/>
    <property type="molecule type" value="Genomic_DNA"/>
</dbReference>
<dbReference type="AlphaFoldDB" id="A0A388MAP8"/>
<feature type="compositionally biased region" description="Low complexity" evidence="1">
    <location>
        <begin position="119"/>
        <end position="132"/>
    </location>
</feature>
<protein>
    <submittedName>
        <fullName evidence="2">Uncharacterized protein</fullName>
    </submittedName>
</protein>
<dbReference type="InterPro" id="IPR053209">
    <property type="entry name" value="Gramillin-biosynth_MTr"/>
</dbReference>
<dbReference type="Gramene" id="GBG91630">
    <property type="protein sequence ID" value="GBG91630"/>
    <property type="gene ID" value="CBR_g52664"/>
</dbReference>
<proteinExistence type="predicted"/>
<dbReference type="OrthoDB" id="551739at2759"/>
<accession>A0A388MAP8</accession>
<evidence type="ECO:0000256" key="1">
    <source>
        <dbReference type="SAM" id="MobiDB-lite"/>
    </source>
</evidence>
<organism evidence="2 3">
    <name type="scientific">Chara braunii</name>
    <name type="common">Braun's stonewort</name>
    <dbReference type="NCBI Taxonomy" id="69332"/>
    <lineage>
        <taxon>Eukaryota</taxon>
        <taxon>Viridiplantae</taxon>
        <taxon>Streptophyta</taxon>
        <taxon>Charophyceae</taxon>
        <taxon>Charales</taxon>
        <taxon>Characeae</taxon>
        <taxon>Chara</taxon>
    </lineage>
</organism>
<feature type="region of interest" description="Disordered" evidence="1">
    <location>
        <begin position="119"/>
        <end position="151"/>
    </location>
</feature>
<keyword evidence="3" id="KW-1185">Reference proteome</keyword>
<comment type="caution">
    <text evidence="2">The sequence shown here is derived from an EMBL/GenBank/DDBJ whole genome shotgun (WGS) entry which is preliminary data.</text>
</comment>